<evidence type="ECO:0008006" key="6">
    <source>
        <dbReference type="Google" id="ProtNLM"/>
    </source>
</evidence>
<organism evidence="4 5">
    <name type="scientific">Dichanthelium oligosanthes</name>
    <dbReference type="NCBI Taxonomy" id="888268"/>
    <lineage>
        <taxon>Eukaryota</taxon>
        <taxon>Viridiplantae</taxon>
        <taxon>Streptophyta</taxon>
        <taxon>Embryophyta</taxon>
        <taxon>Tracheophyta</taxon>
        <taxon>Spermatophyta</taxon>
        <taxon>Magnoliopsida</taxon>
        <taxon>Liliopsida</taxon>
        <taxon>Poales</taxon>
        <taxon>Poaceae</taxon>
        <taxon>PACMAD clade</taxon>
        <taxon>Panicoideae</taxon>
        <taxon>Panicodae</taxon>
        <taxon>Paniceae</taxon>
        <taxon>Dichantheliinae</taxon>
        <taxon>Dichanthelium</taxon>
    </lineage>
</organism>
<reference evidence="4 5" key="1">
    <citation type="submission" date="2016-09" db="EMBL/GenBank/DDBJ databases">
        <title>The draft genome of Dichanthelium oligosanthes: A C3 panicoid grass species.</title>
        <authorList>
            <person name="Studer A.J."/>
            <person name="Schnable J.C."/>
            <person name="Brutnell T.P."/>
        </authorList>
    </citation>
    <scope>NUCLEOTIDE SEQUENCE [LARGE SCALE GENOMIC DNA]</scope>
    <source>
        <strain evidence="5">cv. Kellogg 1175</strain>
        <tissue evidence="4">Leaf</tissue>
    </source>
</reference>
<dbReference type="Gene3D" id="1.10.630.10">
    <property type="entry name" value="Cytochrome P450"/>
    <property type="match status" value="1"/>
</dbReference>
<dbReference type="OrthoDB" id="693761at2759"/>
<dbReference type="GO" id="GO:0005506">
    <property type="term" value="F:iron ion binding"/>
    <property type="evidence" value="ECO:0007669"/>
    <property type="project" value="InterPro"/>
</dbReference>
<sequence length="94" mass="10093">LPPGPWALPVIGHLHHLLEALPHHKLRDLSRRHGPLMLLCFGDLPVIVASSVGAAHEIMKTHDLAFSTLPIGPETRLALVEGSEGLIFAPYGDG</sequence>
<gene>
    <name evidence="4" type="ORF">BAE44_0026303</name>
</gene>
<protein>
    <recommendedName>
        <fullName evidence="6">Cytochrome P450</fullName>
    </recommendedName>
</protein>
<dbReference type="AlphaFoldDB" id="A0A1E5UIH9"/>
<dbReference type="GO" id="GO:0020037">
    <property type="term" value="F:heme binding"/>
    <property type="evidence" value="ECO:0007669"/>
    <property type="project" value="InterPro"/>
</dbReference>
<comment type="similarity">
    <text evidence="1">Belongs to the cytochrome P450 family.</text>
</comment>
<dbReference type="GO" id="GO:0016705">
    <property type="term" value="F:oxidoreductase activity, acting on paired donors, with incorporation or reduction of molecular oxygen"/>
    <property type="evidence" value="ECO:0007669"/>
    <property type="project" value="InterPro"/>
</dbReference>
<evidence type="ECO:0000313" key="5">
    <source>
        <dbReference type="Proteomes" id="UP000095767"/>
    </source>
</evidence>
<accession>A0A1E5UIH9</accession>
<keyword evidence="3" id="KW-0408">Iron</keyword>
<keyword evidence="2" id="KW-0479">Metal-binding</keyword>
<dbReference type="STRING" id="888268.A0A1E5UIH9"/>
<comment type="caution">
    <text evidence="4">The sequence shown here is derived from an EMBL/GenBank/DDBJ whole genome shotgun (WGS) entry which is preliminary data.</text>
</comment>
<dbReference type="Proteomes" id="UP000095767">
    <property type="component" value="Unassembled WGS sequence"/>
</dbReference>
<evidence type="ECO:0000256" key="2">
    <source>
        <dbReference type="ARBA" id="ARBA00022723"/>
    </source>
</evidence>
<dbReference type="InterPro" id="IPR036396">
    <property type="entry name" value="Cyt_P450_sf"/>
</dbReference>
<dbReference type="PANTHER" id="PTHR47955:SF21">
    <property type="entry name" value="OS06G0642300 PROTEIN"/>
    <property type="match status" value="1"/>
</dbReference>
<feature type="non-terminal residue" evidence="4">
    <location>
        <position position="1"/>
    </location>
</feature>
<dbReference type="EMBL" id="LWDX02076235">
    <property type="protein sequence ID" value="OEL12677.1"/>
    <property type="molecule type" value="Genomic_DNA"/>
</dbReference>
<dbReference type="Pfam" id="PF00067">
    <property type="entry name" value="p450"/>
    <property type="match status" value="1"/>
</dbReference>
<name>A0A1E5UIH9_9POAL</name>
<evidence type="ECO:0000256" key="1">
    <source>
        <dbReference type="ARBA" id="ARBA00010617"/>
    </source>
</evidence>
<dbReference type="InterPro" id="IPR001128">
    <property type="entry name" value="Cyt_P450"/>
</dbReference>
<dbReference type="PANTHER" id="PTHR47955">
    <property type="entry name" value="CYTOCHROME P450 FAMILY 71 PROTEIN"/>
    <property type="match status" value="1"/>
</dbReference>
<dbReference type="GO" id="GO:0004497">
    <property type="term" value="F:monooxygenase activity"/>
    <property type="evidence" value="ECO:0007669"/>
    <property type="project" value="InterPro"/>
</dbReference>
<evidence type="ECO:0000256" key="3">
    <source>
        <dbReference type="ARBA" id="ARBA00023004"/>
    </source>
</evidence>
<dbReference type="SUPFAM" id="SSF48264">
    <property type="entry name" value="Cytochrome P450"/>
    <property type="match status" value="1"/>
</dbReference>
<evidence type="ECO:0000313" key="4">
    <source>
        <dbReference type="EMBL" id="OEL12677.1"/>
    </source>
</evidence>
<proteinExistence type="inferred from homology"/>
<keyword evidence="5" id="KW-1185">Reference proteome</keyword>